<evidence type="ECO:0000313" key="2">
    <source>
        <dbReference type="Proteomes" id="UP001227543"/>
    </source>
</evidence>
<reference evidence="1 2" key="1">
    <citation type="submission" date="2016-10" db="EMBL/GenBank/DDBJ databases">
        <title>The genome sequence of Colletotrichum fioriniae PJ7.</title>
        <authorList>
            <person name="Baroncelli R."/>
        </authorList>
    </citation>
    <scope>NUCLEOTIDE SEQUENCE [LARGE SCALE GENOMIC DNA]</scope>
    <source>
        <strain evidence="1 2">Tom-12</strain>
    </source>
</reference>
<name>A0ABQ9RJ71_9PEZI</name>
<sequence length="202" mass="22913">MDTMRACCETMIPTVVQPHCGLESSARSVGRRESLERVRWEAKVSQSVTRSPTHTFPLCLSSSFSYLYPPHSQFLSLSLAHLLTHPSAWSVNHLSSLGWTRPHRLFSLLGPSHWWPPVTSEWPFRPGPRPLPPSALVLLQVRIAAAFGWGPRSRLTHGRRGPRLFLILARFWVDLWRVNGEIGGAMDKQHIAQYSTKLTFRA</sequence>
<comment type="caution">
    <text evidence="1">The sequence shown here is derived from an EMBL/GenBank/DDBJ whole genome shotgun (WGS) entry which is preliminary data.</text>
</comment>
<dbReference type="EMBL" id="MLFU01000009">
    <property type="protein sequence ID" value="KAK1504528.1"/>
    <property type="molecule type" value="Genomic_DNA"/>
</dbReference>
<gene>
    <name evidence="1" type="ORF">CTAM01_03835</name>
</gene>
<proteinExistence type="predicted"/>
<dbReference type="RefSeq" id="XP_060385287.1">
    <property type="nucleotide sequence ID" value="XM_060519866.1"/>
</dbReference>
<dbReference type="Proteomes" id="UP001227543">
    <property type="component" value="Unassembled WGS sequence"/>
</dbReference>
<keyword evidence="2" id="KW-1185">Reference proteome</keyword>
<dbReference type="GeneID" id="85404104"/>
<evidence type="ECO:0000313" key="1">
    <source>
        <dbReference type="EMBL" id="KAK1504528.1"/>
    </source>
</evidence>
<organism evidence="1 2">
    <name type="scientific">Colletotrichum tamarilloi</name>
    <dbReference type="NCBI Taxonomy" id="1209934"/>
    <lineage>
        <taxon>Eukaryota</taxon>
        <taxon>Fungi</taxon>
        <taxon>Dikarya</taxon>
        <taxon>Ascomycota</taxon>
        <taxon>Pezizomycotina</taxon>
        <taxon>Sordariomycetes</taxon>
        <taxon>Hypocreomycetidae</taxon>
        <taxon>Glomerellales</taxon>
        <taxon>Glomerellaceae</taxon>
        <taxon>Colletotrichum</taxon>
        <taxon>Colletotrichum acutatum species complex</taxon>
    </lineage>
</organism>
<accession>A0ABQ9RJ71</accession>
<protein>
    <submittedName>
        <fullName evidence="1">Uncharacterized protein</fullName>
    </submittedName>
</protein>